<organism evidence="1 2">
    <name type="scientific">Paramuricea clavata</name>
    <name type="common">Red gorgonian</name>
    <name type="synonym">Violescent sea-whip</name>
    <dbReference type="NCBI Taxonomy" id="317549"/>
    <lineage>
        <taxon>Eukaryota</taxon>
        <taxon>Metazoa</taxon>
        <taxon>Cnidaria</taxon>
        <taxon>Anthozoa</taxon>
        <taxon>Octocorallia</taxon>
        <taxon>Malacalcyonacea</taxon>
        <taxon>Plexauridae</taxon>
        <taxon>Paramuricea</taxon>
    </lineage>
</organism>
<proteinExistence type="predicted"/>
<accession>A0A7D9IN48</accession>
<comment type="caution">
    <text evidence="1">The sequence shown here is derived from an EMBL/GenBank/DDBJ whole genome shotgun (WGS) entry which is preliminary data.</text>
</comment>
<sequence length="107" mass="12202">MFELRFEKEGKWYPVNATESGVTASKFTDPPTDTTVFGVIQFWSPNTPYVALRSNQQHDGHNLFLSSNGAGYMKLKRWNKPVPESPFTTPQVDPALLFRVVRPLDQE</sequence>
<evidence type="ECO:0000313" key="1">
    <source>
        <dbReference type="EMBL" id="CAB4012598.1"/>
    </source>
</evidence>
<keyword evidence="2" id="KW-1185">Reference proteome</keyword>
<dbReference type="OrthoDB" id="10546217at2759"/>
<dbReference type="EMBL" id="CACRXK020007571">
    <property type="protein sequence ID" value="CAB4012598.1"/>
    <property type="molecule type" value="Genomic_DNA"/>
</dbReference>
<name>A0A7D9IN48_PARCT</name>
<dbReference type="AlphaFoldDB" id="A0A7D9IN48"/>
<evidence type="ECO:0000313" key="2">
    <source>
        <dbReference type="Proteomes" id="UP001152795"/>
    </source>
</evidence>
<protein>
    <submittedName>
        <fullName evidence="1">Uncharacterized protein</fullName>
    </submittedName>
</protein>
<gene>
    <name evidence="1" type="ORF">PACLA_8A018862</name>
</gene>
<dbReference type="Proteomes" id="UP001152795">
    <property type="component" value="Unassembled WGS sequence"/>
</dbReference>
<reference evidence="1" key="1">
    <citation type="submission" date="2020-04" db="EMBL/GenBank/DDBJ databases">
        <authorList>
            <person name="Alioto T."/>
            <person name="Alioto T."/>
            <person name="Gomez Garrido J."/>
        </authorList>
    </citation>
    <scope>NUCLEOTIDE SEQUENCE</scope>
    <source>
        <strain evidence="1">A484AB</strain>
    </source>
</reference>